<evidence type="ECO:0000313" key="3">
    <source>
        <dbReference type="Proteomes" id="UP000813463"/>
    </source>
</evidence>
<accession>A0ABM3RR56</accession>
<protein>
    <recommendedName>
        <fullName evidence="2">Retrovirus-related Pol polyprotein from transposon TNT 1-94-like beta-barrel domain-containing protein</fullName>
    </recommendedName>
</protein>
<dbReference type="Proteomes" id="UP000813463">
    <property type="component" value="Chromosome 4"/>
</dbReference>
<organism evidence="3 4">
    <name type="scientific">Spinacia oleracea</name>
    <name type="common">Spinach</name>
    <dbReference type="NCBI Taxonomy" id="3562"/>
    <lineage>
        <taxon>Eukaryota</taxon>
        <taxon>Viridiplantae</taxon>
        <taxon>Streptophyta</taxon>
        <taxon>Embryophyta</taxon>
        <taxon>Tracheophyta</taxon>
        <taxon>Spermatophyta</taxon>
        <taxon>Magnoliopsida</taxon>
        <taxon>eudicotyledons</taxon>
        <taxon>Gunneridae</taxon>
        <taxon>Pentapetalae</taxon>
        <taxon>Caryophyllales</taxon>
        <taxon>Chenopodiaceae</taxon>
        <taxon>Chenopodioideae</taxon>
        <taxon>Anserineae</taxon>
        <taxon>Spinacia</taxon>
    </lineage>
</organism>
<evidence type="ECO:0000256" key="1">
    <source>
        <dbReference type="SAM" id="MobiDB-lite"/>
    </source>
</evidence>
<name>A0ABM3RR56_SPIOL</name>
<proteinExistence type="predicted"/>
<feature type="domain" description="Retrovirus-related Pol polyprotein from transposon TNT 1-94-like beta-barrel" evidence="2">
    <location>
        <begin position="312"/>
        <end position="384"/>
    </location>
</feature>
<keyword evidence="3" id="KW-1185">Reference proteome</keyword>
<dbReference type="GeneID" id="130471806"/>
<dbReference type="PANTHER" id="PTHR34222">
    <property type="entry name" value="GAG_PRE-INTEGRS DOMAIN-CONTAINING PROTEIN"/>
    <property type="match status" value="1"/>
</dbReference>
<dbReference type="InterPro" id="IPR036875">
    <property type="entry name" value="Znf_CCHC_sf"/>
</dbReference>
<evidence type="ECO:0000313" key="4">
    <source>
        <dbReference type="RefSeq" id="XP_056698098.1"/>
    </source>
</evidence>
<reference evidence="3" key="1">
    <citation type="journal article" date="2021" name="Nat. Commun.">
        <title>Genomic analyses provide insights into spinach domestication and the genetic basis of agronomic traits.</title>
        <authorList>
            <person name="Cai X."/>
            <person name="Sun X."/>
            <person name="Xu C."/>
            <person name="Sun H."/>
            <person name="Wang X."/>
            <person name="Ge C."/>
            <person name="Zhang Z."/>
            <person name="Wang Q."/>
            <person name="Fei Z."/>
            <person name="Jiao C."/>
            <person name="Wang Q."/>
        </authorList>
    </citation>
    <scope>NUCLEOTIDE SEQUENCE [LARGE SCALE GENOMIC DNA]</scope>
    <source>
        <strain evidence="3">cv. Varoflay</strain>
    </source>
</reference>
<dbReference type="SUPFAM" id="SSF57756">
    <property type="entry name" value="Retrovirus zinc finger-like domains"/>
    <property type="match status" value="1"/>
</dbReference>
<dbReference type="RefSeq" id="XP_056698098.1">
    <property type="nucleotide sequence ID" value="XM_056842120.1"/>
</dbReference>
<dbReference type="InterPro" id="IPR054722">
    <property type="entry name" value="PolX-like_BBD"/>
</dbReference>
<sequence>MNVQIALEARRKFDLLNGVITMPTPPCTQSDWIAINAMLVSWITNTIEPEVKFSIAKCEQTKNMSVSSYYGKLNALWEALDIHEPIISCSCCSECNAGSIHETRREQAKLHEFIMGLYSDYYAHLRTSILSQDPLPFLDRAYQLVTQDERVPMAKFEPGDQPHEALGFTVRTGMGRGRGRADRPVCTQCKKLGHDASQCLAHLICSHCKKHGHDVNKCYEIVGYPNTWLESSRSDGGTGRGSRYSTFGQGRGTVRANAASGSSTSVAAVSSTTGNSDPQLFSAEQWKALAGLFGNAKVSESRLSGKFDTDLWIIDTGATHHVTGNKSWLFDTHIFECHVGLPNGEISVATLEGCVRLSDKITLKHVLYVPQFHCNLLSVSQLNDNLQCVVQFNSYMCAIQDQTNELIGTGVRRDGLYYFG</sequence>
<dbReference type="Pfam" id="PF22936">
    <property type="entry name" value="Pol_BBD"/>
    <property type="match status" value="1"/>
</dbReference>
<gene>
    <name evidence="4" type="primary">LOC130471806</name>
</gene>
<dbReference type="PANTHER" id="PTHR34222:SF94">
    <property type="entry name" value="CCHC-TYPE DOMAIN-CONTAINING PROTEIN"/>
    <property type="match status" value="1"/>
</dbReference>
<evidence type="ECO:0000259" key="2">
    <source>
        <dbReference type="Pfam" id="PF22936"/>
    </source>
</evidence>
<reference evidence="4" key="2">
    <citation type="submission" date="2025-08" db="UniProtKB">
        <authorList>
            <consortium name="RefSeq"/>
        </authorList>
    </citation>
    <scope>IDENTIFICATION</scope>
    <source>
        <tissue evidence="4">Leaf</tissue>
    </source>
</reference>
<feature type="region of interest" description="Disordered" evidence="1">
    <location>
        <begin position="230"/>
        <end position="250"/>
    </location>
</feature>